<comment type="caution">
    <text evidence="1">The sequence shown here is derived from an EMBL/GenBank/DDBJ whole genome shotgun (WGS) entry which is preliminary data.</text>
</comment>
<evidence type="ECO:0000313" key="1">
    <source>
        <dbReference type="EMBL" id="CAG7829937.1"/>
    </source>
</evidence>
<evidence type="ECO:0000313" key="2">
    <source>
        <dbReference type="Proteomes" id="UP000708208"/>
    </source>
</evidence>
<proteinExistence type="predicted"/>
<gene>
    <name evidence="1" type="ORF">AFUS01_LOCUS39773</name>
</gene>
<dbReference type="Proteomes" id="UP000708208">
    <property type="component" value="Unassembled WGS sequence"/>
</dbReference>
<dbReference type="AlphaFoldDB" id="A0A8J2L829"/>
<name>A0A8J2L829_9HEXA</name>
<accession>A0A8J2L829</accession>
<dbReference type="EMBL" id="CAJVCH010553582">
    <property type="protein sequence ID" value="CAG7829937.1"/>
    <property type="molecule type" value="Genomic_DNA"/>
</dbReference>
<sequence>MTWKRKKTKLRKLGSSKKQAVVAKGINLQSNFISADYQGREGYLGRSCSNDFLANRIKRVKVELVLLLAVSPISTTPFHRLCPIFLLVLLALKLGRGQARTFPSYRRFWRIA</sequence>
<reference evidence="1" key="1">
    <citation type="submission" date="2021-06" db="EMBL/GenBank/DDBJ databases">
        <authorList>
            <person name="Hodson N. C."/>
            <person name="Mongue J. A."/>
            <person name="Jaron S. K."/>
        </authorList>
    </citation>
    <scope>NUCLEOTIDE SEQUENCE</scope>
</reference>
<keyword evidence="2" id="KW-1185">Reference proteome</keyword>
<protein>
    <submittedName>
        <fullName evidence="1">Uncharacterized protein</fullName>
    </submittedName>
</protein>
<organism evidence="1 2">
    <name type="scientific">Allacma fusca</name>
    <dbReference type="NCBI Taxonomy" id="39272"/>
    <lineage>
        <taxon>Eukaryota</taxon>
        <taxon>Metazoa</taxon>
        <taxon>Ecdysozoa</taxon>
        <taxon>Arthropoda</taxon>
        <taxon>Hexapoda</taxon>
        <taxon>Collembola</taxon>
        <taxon>Symphypleona</taxon>
        <taxon>Sminthuridae</taxon>
        <taxon>Allacma</taxon>
    </lineage>
</organism>